<dbReference type="Proteomes" id="UP000014071">
    <property type="component" value="Unassembled WGS sequence"/>
</dbReference>
<gene>
    <name evidence="1" type="ORF">PHSY_004368</name>
</gene>
<dbReference type="RefSeq" id="XP_012190371.1">
    <property type="nucleotide sequence ID" value="XM_012334981.1"/>
</dbReference>
<organism evidence="1 2">
    <name type="scientific">Pseudozyma hubeiensis (strain SY62)</name>
    <name type="common">Yeast</name>
    <dbReference type="NCBI Taxonomy" id="1305764"/>
    <lineage>
        <taxon>Eukaryota</taxon>
        <taxon>Fungi</taxon>
        <taxon>Dikarya</taxon>
        <taxon>Basidiomycota</taxon>
        <taxon>Ustilaginomycotina</taxon>
        <taxon>Ustilaginomycetes</taxon>
        <taxon>Ustilaginales</taxon>
        <taxon>Ustilaginaceae</taxon>
        <taxon>Pseudozyma</taxon>
    </lineage>
</organism>
<name>R9P622_PSEHS</name>
<accession>R9P622</accession>
<sequence length="92" mass="9898">MQADGDAVERASLVIARDSGRNKITSQHGVTVPRCNISSIIADSLLLFVISYCRWRADVVLAASLNRTAQLSTSKVGSLLRSAATRPFRGPI</sequence>
<dbReference type="AlphaFoldDB" id="R9P622"/>
<protein>
    <submittedName>
        <fullName evidence="1">Uncharacterized protein</fullName>
    </submittedName>
</protein>
<proteinExistence type="predicted"/>
<reference evidence="2" key="1">
    <citation type="journal article" date="2013" name="Genome Announc.">
        <title>Draft genome sequence of the basidiomycetous yeast-like fungus Pseudozyma hubeiensis SY62, which produces an abundant amount of the biosurfactant mannosylerythritol lipids.</title>
        <authorList>
            <person name="Konishi M."/>
            <person name="Hatada Y."/>
            <person name="Horiuchi J."/>
        </authorList>
    </citation>
    <scope>NUCLEOTIDE SEQUENCE [LARGE SCALE GENOMIC DNA]</scope>
    <source>
        <strain evidence="2">SY62</strain>
    </source>
</reference>
<dbReference type="HOGENOM" id="CLU_2414254_0_0_1"/>
<evidence type="ECO:0000313" key="1">
    <source>
        <dbReference type="EMBL" id="GAC96784.1"/>
    </source>
</evidence>
<keyword evidence="2" id="KW-1185">Reference proteome</keyword>
<dbReference type="GeneID" id="24109650"/>
<dbReference type="EMBL" id="DF238805">
    <property type="protein sequence ID" value="GAC96784.1"/>
    <property type="molecule type" value="Genomic_DNA"/>
</dbReference>
<evidence type="ECO:0000313" key="2">
    <source>
        <dbReference type="Proteomes" id="UP000014071"/>
    </source>
</evidence>